<protein>
    <recommendedName>
        <fullName evidence="3">PAS domain-containing protein</fullName>
    </recommendedName>
</protein>
<dbReference type="OrthoDB" id="7869957at2"/>
<name>A0A212AGF5_9RHOB</name>
<evidence type="ECO:0000313" key="2">
    <source>
        <dbReference type="Proteomes" id="UP000196878"/>
    </source>
</evidence>
<sequence length="199" mass="21349">MSNIRMDGVESDPVHLIRMAWEKACRELPVHGLPPRSALAGTAIAGALHACFLLTRDAAWGWRFRYAGRSLSALTGEEPERLPFGAIFEPGTRGRIAACLEAVTSDRARAELSLTEGGCERRMVLLPLAPDAAGRPLILGAIQSVAGNRRPAANGTPLLSLGTMRLVPAEESKVIRVTFGRPIPCARPDGADGLYTRRS</sequence>
<organism evidence="1 2">
    <name type="scientific">Haematobacter genomosp. 1</name>
    <dbReference type="NCBI Taxonomy" id="366618"/>
    <lineage>
        <taxon>Bacteria</taxon>
        <taxon>Pseudomonadati</taxon>
        <taxon>Pseudomonadota</taxon>
        <taxon>Alphaproteobacteria</taxon>
        <taxon>Rhodobacterales</taxon>
        <taxon>Paracoccaceae</taxon>
        <taxon>Haematobacter</taxon>
    </lineage>
</organism>
<dbReference type="EMBL" id="NIPW01000004">
    <property type="protein sequence ID" value="OWJ80581.1"/>
    <property type="molecule type" value="Genomic_DNA"/>
</dbReference>
<dbReference type="Pfam" id="PF07310">
    <property type="entry name" value="PAS_5"/>
    <property type="match status" value="1"/>
</dbReference>
<evidence type="ECO:0008006" key="3">
    <source>
        <dbReference type="Google" id="ProtNLM"/>
    </source>
</evidence>
<dbReference type="RefSeq" id="WP_088213893.1">
    <property type="nucleotide sequence ID" value="NZ_NIPW01000004.1"/>
</dbReference>
<proteinExistence type="predicted"/>
<dbReference type="InterPro" id="IPR009922">
    <property type="entry name" value="DUF1457"/>
</dbReference>
<comment type="caution">
    <text evidence="1">The sequence shown here is derived from an EMBL/GenBank/DDBJ whole genome shotgun (WGS) entry which is preliminary data.</text>
</comment>
<evidence type="ECO:0000313" key="1">
    <source>
        <dbReference type="EMBL" id="OWJ80581.1"/>
    </source>
</evidence>
<gene>
    <name evidence="1" type="ORF">CDV49_02015</name>
</gene>
<dbReference type="Proteomes" id="UP000196878">
    <property type="component" value="Unassembled WGS sequence"/>
</dbReference>
<reference evidence="1 2" key="1">
    <citation type="submission" date="2016-12" db="EMBL/GenBank/DDBJ databases">
        <title>Comparison of Traditional DNA-DNA Hybridization with In Silico Genomic Analysis.</title>
        <authorList>
            <person name="Nicholson A.C."/>
            <person name="Humrighouse B.W."/>
            <person name="Graziano J."/>
            <person name="Lasker B."/>
            <person name="Whitney A.M."/>
            <person name="Mcquiston J.R."/>
        </authorList>
    </citation>
    <scope>NUCLEOTIDE SEQUENCE [LARGE SCALE GENOMIC DNA]</scope>
    <source>
        <strain evidence="1 2">H2240</strain>
    </source>
</reference>
<accession>A0A212AGF5</accession>
<keyword evidence="2" id="KW-1185">Reference proteome</keyword>
<dbReference type="AlphaFoldDB" id="A0A212AGF5"/>